<feature type="domain" description="PTS EIIA type-4" evidence="9">
    <location>
        <begin position="2"/>
        <end position="129"/>
    </location>
</feature>
<dbReference type="PRINTS" id="PR00107">
    <property type="entry name" value="PHOSPHOCPHPR"/>
</dbReference>
<dbReference type="NCBIfam" id="TIGR02364">
    <property type="entry name" value="dha_pts"/>
    <property type="match status" value="1"/>
</dbReference>
<dbReference type="PANTHER" id="PTHR38594">
    <property type="entry name" value="PEP-DEPENDENT DIHYDROXYACETONE KINASE, PHOSPHORYL DONOR SUBUNIT DHAM"/>
    <property type="match status" value="1"/>
</dbReference>
<dbReference type="GO" id="GO:0047324">
    <property type="term" value="F:phosphoenolpyruvate-glycerone phosphotransferase activity"/>
    <property type="evidence" value="ECO:0007669"/>
    <property type="project" value="UniProtKB-EC"/>
</dbReference>
<dbReference type="CDD" id="cd00367">
    <property type="entry name" value="PTS-HPr_like"/>
    <property type="match status" value="1"/>
</dbReference>
<keyword evidence="12" id="KW-1185">Reference proteome</keyword>
<comment type="function">
    <text evidence="3">General (non sugar-specific) component of the phosphoenolpyruvate-dependent sugar phosphotransferase system (sugar PTS). This major carbohydrate active-transport system catalyzes the phosphorylation of incoming sugar substrates concomitantly with their translocation across the cell membrane. The phosphoryl group from phosphoenolpyruvate (PEP) is transferred to the phosphoryl carrier protein HPr by enzyme I. Phospho-HPr then transfers it to the PTS EIIA domain.</text>
</comment>
<evidence type="ECO:0000256" key="8">
    <source>
        <dbReference type="SAM" id="MobiDB-lite"/>
    </source>
</evidence>
<evidence type="ECO:0000313" key="12">
    <source>
        <dbReference type="Proteomes" id="UP000326852"/>
    </source>
</evidence>
<dbReference type="GO" id="GO:0016020">
    <property type="term" value="C:membrane"/>
    <property type="evidence" value="ECO:0007669"/>
    <property type="project" value="InterPro"/>
</dbReference>
<dbReference type="InterPro" id="IPR035895">
    <property type="entry name" value="HPr-like_sf"/>
</dbReference>
<evidence type="ECO:0000256" key="7">
    <source>
        <dbReference type="ARBA" id="ARBA00046577"/>
    </source>
</evidence>
<reference evidence="11 12" key="1">
    <citation type="submission" date="2019-08" db="EMBL/GenBank/DDBJ databases">
        <title>Arthrobacter sp. nov., isolated from plateau pika and Tibetan wild ass.</title>
        <authorList>
            <person name="Ge Y."/>
        </authorList>
    </citation>
    <scope>NUCLEOTIDE SEQUENCE [LARGE SCALE GENOMIC DNA]</scope>
    <source>
        <strain evidence="11 12">785</strain>
    </source>
</reference>
<dbReference type="Gene3D" id="3.40.50.510">
    <property type="entry name" value="Phosphotransferase system, mannose-type IIA component"/>
    <property type="match status" value="1"/>
</dbReference>
<dbReference type="GO" id="GO:0009401">
    <property type="term" value="P:phosphoenolpyruvate-dependent sugar phosphotransferase system"/>
    <property type="evidence" value="ECO:0007669"/>
    <property type="project" value="InterPro"/>
</dbReference>
<evidence type="ECO:0000259" key="9">
    <source>
        <dbReference type="PROSITE" id="PS51096"/>
    </source>
</evidence>
<evidence type="ECO:0000256" key="1">
    <source>
        <dbReference type="ARBA" id="ARBA00001113"/>
    </source>
</evidence>
<dbReference type="SUPFAM" id="SSF53062">
    <property type="entry name" value="PTS system fructose IIA component-like"/>
    <property type="match status" value="1"/>
</dbReference>
<dbReference type="InterPro" id="IPR004701">
    <property type="entry name" value="PTS_EIIA_man-typ"/>
</dbReference>
<evidence type="ECO:0000313" key="11">
    <source>
        <dbReference type="EMBL" id="KAD4059632.1"/>
    </source>
</evidence>
<evidence type="ECO:0000259" key="10">
    <source>
        <dbReference type="PROSITE" id="PS51350"/>
    </source>
</evidence>
<dbReference type="PROSITE" id="PS51350">
    <property type="entry name" value="PTS_HPR_DOM"/>
    <property type="match status" value="1"/>
</dbReference>
<dbReference type="GO" id="GO:0019563">
    <property type="term" value="P:glycerol catabolic process"/>
    <property type="evidence" value="ECO:0007669"/>
    <property type="project" value="InterPro"/>
</dbReference>
<proteinExistence type="predicted"/>
<dbReference type="PROSITE" id="PS00369">
    <property type="entry name" value="PTS_HPR_HIS"/>
    <property type="match status" value="1"/>
</dbReference>
<dbReference type="Proteomes" id="UP000326852">
    <property type="component" value="Unassembled WGS sequence"/>
</dbReference>
<keyword evidence="6" id="KW-0808">Transferase</keyword>
<evidence type="ECO:0000256" key="5">
    <source>
        <dbReference type="ARBA" id="ARBA00020422"/>
    </source>
</evidence>
<evidence type="ECO:0000256" key="4">
    <source>
        <dbReference type="ARBA" id="ARBA00012095"/>
    </source>
</evidence>
<accession>A0A5N6MRT9</accession>
<dbReference type="InterPro" id="IPR036662">
    <property type="entry name" value="PTS_EIIA_man-typ_sf"/>
</dbReference>
<evidence type="ECO:0000256" key="3">
    <source>
        <dbReference type="ARBA" id="ARBA00003681"/>
    </source>
</evidence>
<dbReference type="InterPro" id="IPR001020">
    <property type="entry name" value="PTS_HPr_His_P_site"/>
</dbReference>
<dbReference type="InterPro" id="IPR000032">
    <property type="entry name" value="HPr-like"/>
</dbReference>
<dbReference type="RefSeq" id="WP_152270932.1">
    <property type="nucleotide sequence ID" value="NZ_VTFX01000001.1"/>
</dbReference>
<comment type="caution">
    <text evidence="11">The sequence shown here is derived from an EMBL/GenBank/DDBJ whole genome shotgun (WGS) entry which is preliminary data.</text>
</comment>
<evidence type="ECO:0000256" key="6">
    <source>
        <dbReference type="ARBA" id="ARBA00022679"/>
    </source>
</evidence>
<organism evidence="11 12">
    <name type="scientific">Arthrobacter yangruifuii</name>
    <dbReference type="NCBI Taxonomy" id="2606616"/>
    <lineage>
        <taxon>Bacteria</taxon>
        <taxon>Bacillati</taxon>
        <taxon>Actinomycetota</taxon>
        <taxon>Actinomycetes</taxon>
        <taxon>Micrococcales</taxon>
        <taxon>Micrococcaceae</taxon>
        <taxon>Arthrobacter</taxon>
    </lineage>
</organism>
<dbReference type="PANTHER" id="PTHR38594:SF1">
    <property type="entry name" value="PEP-DEPENDENT DIHYDROXYACETONE KINASE, PHOSPHORYL DONOR SUBUNIT DHAM"/>
    <property type="match status" value="1"/>
</dbReference>
<dbReference type="PROSITE" id="PS51096">
    <property type="entry name" value="PTS_EIIA_TYPE_4"/>
    <property type="match status" value="1"/>
</dbReference>
<evidence type="ECO:0000256" key="2">
    <source>
        <dbReference type="ARBA" id="ARBA00002788"/>
    </source>
</evidence>
<dbReference type="InterPro" id="IPR039643">
    <property type="entry name" value="DhaM"/>
</dbReference>
<dbReference type="Pfam" id="PF00381">
    <property type="entry name" value="PTS-HPr"/>
    <property type="match status" value="1"/>
</dbReference>
<dbReference type="Pfam" id="PF03610">
    <property type="entry name" value="EIIA-man"/>
    <property type="match status" value="1"/>
</dbReference>
<dbReference type="NCBIfam" id="TIGR01003">
    <property type="entry name" value="PTS_HPr_family"/>
    <property type="match status" value="1"/>
</dbReference>
<dbReference type="EC" id="2.7.1.121" evidence="4"/>
<dbReference type="AlphaFoldDB" id="A0A5N6MRT9"/>
<sequence>MSVGLVVVSHSRKLAEGVCELAAQMAADVSIAAAGGTDDDGIGTSLEKIMAGIAATDSGEGTVLLTDLGSAVMTAESALEFLDPEQQPRVRMADAPLVEGTVAAAVAAQTGRNVAEVTAAAESAGASYAPDGDAAGPVSGGTADSAPSADGPEPAAGDTASGAWTLVNPMGLHARPAAAVAQLLADLDAEIIINGVDGKSVMMLMTLGLRPGETLSATATGPDAARAVELLGEQVRNGFGEI</sequence>
<name>A0A5N6MRT9_9MICC</name>
<dbReference type="EMBL" id="VTFX01000001">
    <property type="protein sequence ID" value="KAD4059632.1"/>
    <property type="molecule type" value="Genomic_DNA"/>
</dbReference>
<dbReference type="SUPFAM" id="SSF55594">
    <property type="entry name" value="HPr-like"/>
    <property type="match status" value="1"/>
</dbReference>
<gene>
    <name evidence="11" type="ORF">GD627_00535</name>
</gene>
<comment type="function">
    <text evidence="2">Component of the dihydroxyacetone kinase complex, which is responsible for the phosphoenolpyruvate (PEP)-dependent phosphorylation of dihydroxyacetone. DhaM serves as the phosphoryl donor. Is phosphorylated by phosphoenolpyruvate in an EI- and HPr-dependent reaction, and a phosphorelay system on histidine residues finally leads to phosphoryl transfer to DhaL and dihydroxyacetone.</text>
</comment>
<comment type="catalytic activity">
    <reaction evidence="1">
        <text>dihydroxyacetone + phosphoenolpyruvate = dihydroxyacetone phosphate + pyruvate</text>
        <dbReference type="Rhea" id="RHEA:18381"/>
        <dbReference type="ChEBI" id="CHEBI:15361"/>
        <dbReference type="ChEBI" id="CHEBI:16016"/>
        <dbReference type="ChEBI" id="CHEBI:57642"/>
        <dbReference type="ChEBI" id="CHEBI:58702"/>
        <dbReference type="EC" id="2.7.1.121"/>
    </reaction>
</comment>
<feature type="region of interest" description="Disordered" evidence="8">
    <location>
        <begin position="126"/>
        <end position="162"/>
    </location>
</feature>
<dbReference type="Gene3D" id="3.30.1340.10">
    <property type="entry name" value="HPr-like"/>
    <property type="match status" value="1"/>
</dbReference>
<feature type="domain" description="HPr" evidence="10">
    <location>
        <begin position="159"/>
        <end position="242"/>
    </location>
</feature>
<dbReference type="InterPro" id="IPR012844">
    <property type="entry name" value="DhaM_N"/>
</dbReference>
<comment type="subunit">
    <text evidence="7">Homodimer. The dihydroxyacetone kinase complex is composed of a homodimer of DhaM, a homodimer of DhaK and the subunit DhaL.</text>
</comment>
<protein>
    <recommendedName>
        <fullName evidence="5">Phosphocarrier protein HPr</fullName>
        <ecNumber evidence="4">2.7.1.121</ecNumber>
    </recommendedName>
</protein>